<name>A0A371GWB9_MUCPR</name>
<evidence type="ECO:0000313" key="6">
    <source>
        <dbReference type="Proteomes" id="UP000257109"/>
    </source>
</evidence>
<dbReference type="Proteomes" id="UP000257109">
    <property type="component" value="Unassembled WGS sequence"/>
</dbReference>
<dbReference type="SMART" id="SM00255">
    <property type="entry name" value="TIR"/>
    <property type="match status" value="1"/>
</dbReference>
<dbReference type="PANTHER" id="PTHR11017:SF560">
    <property type="entry name" value="RESISTANCE PROTEIN (TIR-NBS-LRR CLASS), PUTATIVE-RELATED"/>
    <property type="match status" value="1"/>
</dbReference>
<protein>
    <submittedName>
        <fullName evidence="5">TMV resistance protein N</fullName>
    </submittedName>
</protein>
<dbReference type="SUPFAM" id="SSF52058">
    <property type="entry name" value="L domain-like"/>
    <property type="match status" value="1"/>
</dbReference>
<gene>
    <name evidence="5" type="primary">N</name>
    <name evidence="5" type="ORF">CR513_22728</name>
</gene>
<dbReference type="InterPro" id="IPR002182">
    <property type="entry name" value="NB-ARC"/>
</dbReference>
<dbReference type="Gene3D" id="3.40.50.10140">
    <property type="entry name" value="Toll/interleukin-1 receptor homology (TIR) domain"/>
    <property type="match status" value="1"/>
</dbReference>
<dbReference type="Gene3D" id="3.80.10.10">
    <property type="entry name" value="Ribonuclease Inhibitor"/>
    <property type="match status" value="1"/>
</dbReference>
<dbReference type="SUPFAM" id="SSF52200">
    <property type="entry name" value="Toll/Interleukin receptor TIR domain"/>
    <property type="match status" value="1"/>
</dbReference>
<evidence type="ECO:0000313" key="5">
    <source>
        <dbReference type="EMBL" id="RDX94838.1"/>
    </source>
</evidence>
<dbReference type="PROSITE" id="PS50104">
    <property type="entry name" value="TIR"/>
    <property type="match status" value="1"/>
</dbReference>
<evidence type="ECO:0000256" key="2">
    <source>
        <dbReference type="ARBA" id="ARBA00022737"/>
    </source>
</evidence>
<dbReference type="InterPro" id="IPR027417">
    <property type="entry name" value="P-loop_NTPase"/>
</dbReference>
<dbReference type="Pfam" id="PF23282">
    <property type="entry name" value="WHD_ROQ1"/>
    <property type="match status" value="1"/>
</dbReference>
<dbReference type="SUPFAM" id="SSF52540">
    <property type="entry name" value="P-loop containing nucleoside triphosphate hydrolases"/>
    <property type="match status" value="1"/>
</dbReference>
<evidence type="ECO:0000259" key="4">
    <source>
        <dbReference type="PROSITE" id="PS50104"/>
    </source>
</evidence>
<dbReference type="EMBL" id="QJKJ01004268">
    <property type="protein sequence ID" value="RDX94838.1"/>
    <property type="molecule type" value="Genomic_DNA"/>
</dbReference>
<evidence type="ECO:0000256" key="1">
    <source>
        <dbReference type="ARBA" id="ARBA00022614"/>
    </source>
</evidence>
<dbReference type="OrthoDB" id="1901675at2759"/>
<sequence length="1109" mass="126555">MSSPSSNPQWIHDVFLNFRGEDTRKTLVSHIYNALTNAGINTFIDDQELPKGTELEPQLLRAIRGSQISIVVLSKFYCQSAWCLNELEEIMECHRTYGQVVLPVFYDVDPSDVRHQKGSFGEALEAFPLKSYSGEGMEYVLSTWRSALTQAANLSGWDLRNYRSEGDLVKEIVKEVLRKLDNGLLSITEFPIGLESRAQQVIGFIENQSSKVCVVGIWGMGGSGKTTMAKAVYNQIHYTFVDRSFIENIREVCEKDSRGHIHLQEQLLSDVLKMKMNIHSIAMGKTMIEKRLCGRRLLLVLDDVNEFEQLKSLCGNRKWIGQGSVIIITTRDVRLLNVLQVDYIYKMEEMDKIESLELFSWHAFMDATPSENFAELSRKVVAYCGGLPLALEVLGSYLYQRTQKEWKSVLSKLEIIPNDQVQEKLRISFDGLHDQMEKNIFLDICCFFIGKDRAYATEILNGCGLHADIGISVLIERSLIKVEKNNKLGVHDLLRDMGREIIRESSVREPGKRSRLWFHEDVIDVLTKNTGTEAIEGLTLKLHLTSRDCFNADAFEEMKRLRLLQLDHVKLTGDYGHLSKQLRWIYWKGFPLKCIPNNFYLEDVIAIELKYSNLILVWKEPQMLEWLKVLNLSHSKYLTETPDFSKLPSLEKLILKDCPSLRKVHKSIGDLHNLLLINLKDCTGLSNLPRETYKLKSVKTLILSGCSNIDNLEEDIVQMESLTVLIAENTSVKQVPFSIVSSKSIGYISLCGYEGLACNAFPSIIWSWMSPTMNPLSHIHPFCGISSMVSMDVQNNSLDDLAPMLSSLSNLRSVLVLCDTEFQLSKQLRTILDDVYGVNFTELELSSFRSQISKHSLRSYLIGIGSYQEVFNTLSKSISEGLAINESDDVFLPGDNDPYWLAHMGEGHSVYFTVPEDCCMKGMALCIVYLSNPENTATECLISVLMVNYTKCTIQIYKRDTIISFNDEDWQGIISHLGSGDEVEIFVTFGHGLVVKKTSVYLMYDKLIDMEIEPSPQPKKEAKKELEKVPKKELKEVPKKKAKKELEKVPKEELKEVPKKEAKKELEKVPKKNAFVRFINKIVDVYKFQQIERSIICMRMFCYLHPTQI</sequence>
<organism evidence="5 6">
    <name type="scientific">Mucuna pruriens</name>
    <name type="common">Velvet bean</name>
    <name type="synonym">Dolichos pruriens</name>
    <dbReference type="NCBI Taxonomy" id="157652"/>
    <lineage>
        <taxon>Eukaryota</taxon>
        <taxon>Viridiplantae</taxon>
        <taxon>Streptophyta</taxon>
        <taxon>Embryophyta</taxon>
        <taxon>Tracheophyta</taxon>
        <taxon>Spermatophyta</taxon>
        <taxon>Magnoliopsida</taxon>
        <taxon>eudicotyledons</taxon>
        <taxon>Gunneridae</taxon>
        <taxon>Pentapetalae</taxon>
        <taxon>rosids</taxon>
        <taxon>fabids</taxon>
        <taxon>Fabales</taxon>
        <taxon>Fabaceae</taxon>
        <taxon>Papilionoideae</taxon>
        <taxon>50 kb inversion clade</taxon>
        <taxon>NPAAA clade</taxon>
        <taxon>indigoferoid/millettioid clade</taxon>
        <taxon>Phaseoleae</taxon>
        <taxon>Mucuna</taxon>
    </lineage>
</organism>
<dbReference type="AlphaFoldDB" id="A0A371GWB9"/>
<dbReference type="GO" id="GO:0043531">
    <property type="term" value="F:ADP binding"/>
    <property type="evidence" value="ECO:0007669"/>
    <property type="project" value="InterPro"/>
</dbReference>
<dbReference type="Gene3D" id="1.10.8.430">
    <property type="entry name" value="Helical domain of apoptotic protease-activating factors"/>
    <property type="match status" value="1"/>
</dbReference>
<reference evidence="5" key="1">
    <citation type="submission" date="2018-05" db="EMBL/GenBank/DDBJ databases">
        <title>Draft genome of Mucuna pruriens seed.</title>
        <authorList>
            <person name="Nnadi N.E."/>
            <person name="Vos R."/>
            <person name="Hasami M.H."/>
            <person name="Devisetty U.K."/>
            <person name="Aguiy J.C."/>
        </authorList>
    </citation>
    <scope>NUCLEOTIDE SEQUENCE [LARGE SCALE GENOMIC DNA]</scope>
    <source>
        <strain evidence="5">JCA_2017</strain>
    </source>
</reference>
<feature type="non-terminal residue" evidence="5">
    <location>
        <position position="1"/>
    </location>
</feature>
<keyword evidence="1" id="KW-0433">Leucine-rich repeat</keyword>
<dbReference type="FunFam" id="3.40.50.10140:FF:000007">
    <property type="entry name" value="Disease resistance protein (TIR-NBS-LRR class)"/>
    <property type="match status" value="1"/>
</dbReference>
<feature type="domain" description="TIR" evidence="4">
    <location>
        <begin position="10"/>
        <end position="180"/>
    </location>
</feature>
<keyword evidence="2" id="KW-0677">Repeat</keyword>
<dbReference type="Gene3D" id="3.40.50.300">
    <property type="entry name" value="P-loop containing nucleotide triphosphate hydrolases"/>
    <property type="match status" value="1"/>
</dbReference>
<dbReference type="InterPro" id="IPR058192">
    <property type="entry name" value="WHD_ROQ1-like"/>
</dbReference>
<dbReference type="Pfam" id="PF00931">
    <property type="entry name" value="NB-ARC"/>
    <property type="match status" value="1"/>
</dbReference>
<dbReference type="PANTHER" id="PTHR11017">
    <property type="entry name" value="LEUCINE-RICH REPEAT-CONTAINING PROTEIN"/>
    <property type="match status" value="1"/>
</dbReference>
<dbReference type="InterPro" id="IPR042197">
    <property type="entry name" value="Apaf_helical"/>
</dbReference>
<dbReference type="GO" id="GO:0006952">
    <property type="term" value="P:defense response"/>
    <property type="evidence" value="ECO:0007669"/>
    <property type="project" value="InterPro"/>
</dbReference>
<dbReference type="Pfam" id="PF01582">
    <property type="entry name" value="TIR"/>
    <property type="match status" value="1"/>
</dbReference>
<keyword evidence="6" id="KW-1185">Reference proteome</keyword>
<keyword evidence="3" id="KW-0520">NAD</keyword>
<dbReference type="GO" id="GO:0007165">
    <property type="term" value="P:signal transduction"/>
    <property type="evidence" value="ECO:0007669"/>
    <property type="project" value="InterPro"/>
</dbReference>
<dbReference type="PRINTS" id="PR00364">
    <property type="entry name" value="DISEASERSIST"/>
</dbReference>
<dbReference type="InterPro" id="IPR035897">
    <property type="entry name" value="Toll_tir_struct_dom_sf"/>
</dbReference>
<evidence type="ECO:0000256" key="3">
    <source>
        <dbReference type="ARBA" id="ARBA00023027"/>
    </source>
</evidence>
<accession>A0A371GWB9</accession>
<proteinExistence type="predicted"/>
<comment type="caution">
    <text evidence="5">The sequence shown here is derived from an EMBL/GenBank/DDBJ whole genome shotgun (WGS) entry which is preliminary data.</text>
</comment>
<dbReference type="InterPro" id="IPR000157">
    <property type="entry name" value="TIR_dom"/>
</dbReference>
<dbReference type="InterPro" id="IPR044974">
    <property type="entry name" value="Disease_R_plants"/>
</dbReference>
<dbReference type="InterPro" id="IPR032675">
    <property type="entry name" value="LRR_dom_sf"/>
</dbReference>